<accession>X1ISY6</accession>
<reference evidence="1" key="1">
    <citation type="journal article" date="2014" name="Front. Microbiol.">
        <title>High frequency of phylogenetically diverse reductive dehalogenase-homologous genes in deep subseafloor sedimentary metagenomes.</title>
        <authorList>
            <person name="Kawai M."/>
            <person name="Futagami T."/>
            <person name="Toyoda A."/>
            <person name="Takaki Y."/>
            <person name="Nishi S."/>
            <person name="Hori S."/>
            <person name="Arai W."/>
            <person name="Tsubouchi T."/>
            <person name="Morono Y."/>
            <person name="Uchiyama I."/>
            <person name="Ito T."/>
            <person name="Fujiyama A."/>
            <person name="Inagaki F."/>
            <person name="Takami H."/>
        </authorList>
    </citation>
    <scope>NUCLEOTIDE SEQUENCE</scope>
    <source>
        <strain evidence="1">Expedition CK06-06</strain>
    </source>
</reference>
<name>X1ISY6_9ZZZZ</name>
<proteinExistence type="predicted"/>
<dbReference type="EMBL" id="BARU01018838">
    <property type="protein sequence ID" value="GAH60638.1"/>
    <property type="molecule type" value="Genomic_DNA"/>
</dbReference>
<comment type="caution">
    <text evidence="1">The sequence shown here is derived from an EMBL/GenBank/DDBJ whole genome shotgun (WGS) entry which is preliminary data.</text>
</comment>
<protein>
    <submittedName>
        <fullName evidence="1">Uncharacterized protein</fullName>
    </submittedName>
</protein>
<organism evidence="1">
    <name type="scientific">marine sediment metagenome</name>
    <dbReference type="NCBI Taxonomy" id="412755"/>
    <lineage>
        <taxon>unclassified sequences</taxon>
        <taxon>metagenomes</taxon>
        <taxon>ecological metagenomes</taxon>
    </lineage>
</organism>
<feature type="non-terminal residue" evidence="1">
    <location>
        <position position="69"/>
    </location>
</feature>
<dbReference type="AlphaFoldDB" id="X1ISY6"/>
<evidence type="ECO:0000313" key="1">
    <source>
        <dbReference type="EMBL" id="GAH60638.1"/>
    </source>
</evidence>
<sequence>MVGLSVVSLRNPFPEAEPLVEIPLSEFYKRFSIESFVIFKGKGFRKFHELYTEPFFSEFRMHGQCTDGQ</sequence>
<gene>
    <name evidence="1" type="ORF">S03H2_31095</name>
</gene>